<dbReference type="AlphaFoldDB" id="A0A164U9F3"/>
<evidence type="ECO:0008006" key="4">
    <source>
        <dbReference type="Google" id="ProtNLM"/>
    </source>
</evidence>
<proteinExistence type="predicted"/>
<dbReference type="OrthoDB" id="3353982at2759"/>
<sequence>MAKLEALPSEIYVEILSHLRARELKSTTLALSRALPRAPVPVRLMFNDVVLSTTREVALFSDKIRKTPSTLLPRSWIHYLQICPWTCSPDVQVILLEELPDLTALRLNIGSTFTPEHLQDILRIPRPDLSMLSLRFRPYVDKVTHLPFLKGLYFDSVLTLLSLWPSSRLHHLSLVQDPEELGVHPMLSARFAQPIVFFSLQNISSLACSPLGATVTHLRLRIPRRRVAAALYPSRDAFPSLQLLDISTTELSESEIGPLMTRFVLTLKHLILDDCFLSNCFEIAKQCAQAGVQRAKEADRELTSSEKENWPKDQPKSKGHVIPPPVRLQSLSFTLAEPTDHSVCRDEFERGWAAGVSQDRAVRERLTMSIRRGRQALVFEDTGCLVRVPNLDDVPDTVDVAPMLCLIGSGFLADFHRGCGHHLECCSWRDTP</sequence>
<name>A0A164U9F3_9AGAM</name>
<feature type="compositionally biased region" description="Basic and acidic residues" evidence="1">
    <location>
        <begin position="298"/>
        <end position="316"/>
    </location>
</feature>
<reference evidence="2 3" key="1">
    <citation type="journal article" date="2016" name="Mol. Biol. Evol.">
        <title>Comparative Genomics of Early-Diverging Mushroom-Forming Fungi Provides Insights into the Origins of Lignocellulose Decay Capabilities.</title>
        <authorList>
            <person name="Nagy L.G."/>
            <person name="Riley R."/>
            <person name="Tritt A."/>
            <person name="Adam C."/>
            <person name="Daum C."/>
            <person name="Floudas D."/>
            <person name="Sun H."/>
            <person name="Yadav J.S."/>
            <person name="Pangilinan J."/>
            <person name="Larsson K.H."/>
            <person name="Matsuura K."/>
            <person name="Barry K."/>
            <person name="Labutti K."/>
            <person name="Kuo R."/>
            <person name="Ohm R.A."/>
            <person name="Bhattacharya S.S."/>
            <person name="Shirouzu T."/>
            <person name="Yoshinaga Y."/>
            <person name="Martin F.M."/>
            <person name="Grigoriev I.V."/>
            <person name="Hibbett D.S."/>
        </authorList>
    </citation>
    <scope>NUCLEOTIDE SEQUENCE [LARGE SCALE GENOMIC DNA]</scope>
    <source>
        <strain evidence="2 3">HHB9708</strain>
    </source>
</reference>
<evidence type="ECO:0000313" key="2">
    <source>
        <dbReference type="EMBL" id="KZS93033.1"/>
    </source>
</evidence>
<dbReference type="Proteomes" id="UP000076722">
    <property type="component" value="Unassembled WGS sequence"/>
</dbReference>
<organism evidence="2 3">
    <name type="scientific">Sistotremastrum niveocremeum HHB9708</name>
    <dbReference type="NCBI Taxonomy" id="1314777"/>
    <lineage>
        <taxon>Eukaryota</taxon>
        <taxon>Fungi</taxon>
        <taxon>Dikarya</taxon>
        <taxon>Basidiomycota</taxon>
        <taxon>Agaricomycotina</taxon>
        <taxon>Agaricomycetes</taxon>
        <taxon>Sistotremastrales</taxon>
        <taxon>Sistotremastraceae</taxon>
        <taxon>Sertulicium</taxon>
        <taxon>Sertulicium niveocremeum</taxon>
    </lineage>
</organism>
<evidence type="ECO:0000256" key="1">
    <source>
        <dbReference type="SAM" id="MobiDB-lite"/>
    </source>
</evidence>
<accession>A0A164U9F3</accession>
<feature type="region of interest" description="Disordered" evidence="1">
    <location>
        <begin position="298"/>
        <end position="324"/>
    </location>
</feature>
<gene>
    <name evidence="2" type="ORF">SISNIDRAFT_495741</name>
</gene>
<evidence type="ECO:0000313" key="3">
    <source>
        <dbReference type="Proteomes" id="UP000076722"/>
    </source>
</evidence>
<dbReference type="EMBL" id="KV419408">
    <property type="protein sequence ID" value="KZS93033.1"/>
    <property type="molecule type" value="Genomic_DNA"/>
</dbReference>
<protein>
    <recommendedName>
        <fullName evidence="4">F-box domain-containing protein</fullName>
    </recommendedName>
</protein>
<keyword evidence="3" id="KW-1185">Reference proteome</keyword>